<reference evidence="2 3" key="1">
    <citation type="submission" date="2017-05" db="EMBL/GenBank/DDBJ databases">
        <title>Draft genome sequence of Elsinoe australis.</title>
        <authorList>
            <person name="Cheng Q."/>
        </authorList>
    </citation>
    <scope>NUCLEOTIDE SEQUENCE [LARGE SCALE GENOMIC DNA]</scope>
    <source>
        <strain evidence="2 3">NL1</strain>
    </source>
</reference>
<dbReference type="PANTHER" id="PTHR42068">
    <property type="entry name" value="YALI0B18964P"/>
    <property type="match status" value="1"/>
</dbReference>
<gene>
    <name evidence="2" type="ORF">B9Z65_2735</name>
</gene>
<feature type="region of interest" description="Disordered" evidence="1">
    <location>
        <begin position="84"/>
        <end position="128"/>
    </location>
</feature>
<evidence type="ECO:0000256" key="1">
    <source>
        <dbReference type="SAM" id="MobiDB-lite"/>
    </source>
</evidence>
<feature type="compositionally biased region" description="Basic and acidic residues" evidence="1">
    <location>
        <begin position="38"/>
        <end position="49"/>
    </location>
</feature>
<feature type="compositionally biased region" description="Acidic residues" evidence="1">
    <location>
        <begin position="527"/>
        <end position="547"/>
    </location>
</feature>
<organism evidence="2 3">
    <name type="scientific">Elsinoe australis</name>
    <dbReference type="NCBI Taxonomy" id="40998"/>
    <lineage>
        <taxon>Eukaryota</taxon>
        <taxon>Fungi</taxon>
        <taxon>Dikarya</taxon>
        <taxon>Ascomycota</taxon>
        <taxon>Pezizomycotina</taxon>
        <taxon>Dothideomycetes</taxon>
        <taxon>Dothideomycetidae</taxon>
        <taxon>Myriangiales</taxon>
        <taxon>Elsinoaceae</taxon>
        <taxon>Elsinoe</taxon>
    </lineage>
</organism>
<feature type="compositionally biased region" description="Polar residues" evidence="1">
    <location>
        <begin position="1013"/>
        <end position="1029"/>
    </location>
</feature>
<feature type="compositionally biased region" description="Basic and acidic residues" evidence="1">
    <location>
        <begin position="295"/>
        <end position="312"/>
    </location>
</feature>
<feature type="compositionally biased region" description="Polar residues" evidence="1">
    <location>
        <begin position="567"/>
        <end position="590"/>
    </location>
</feature>
<dbReference type="STRING" id="40998.A0A2P8A4E3"/>
<dbReference type="PANTHER" id="PTHR42068:SF1">
    <property type="entry name" value="YALI0B18964P"/>
    <property type="match status" value="1"/>
</dbReference>
<feature type="compositionally biased region" description="Low complexity" evidence="1">
    <location>
        <begin position="86"/>
        <end position="113"/>
    </location>
</feature>
<proteinExistence type="predicted"/>
<feature type="compositionally biased region" description="Polar residues" evidence="1">
    <location>
        <begin position="487"/>
        <end position="498"/>
    </location>
</feature>
<feature type="compositionally biased region" description="Basic and acidic residues" evidence="1">
    <location>
        <begin position="399"/>
        <end position="422"/>
    </location>
</feature>
<feature type="region of interest" description="Disordered" evidence="1">
    <location>
        <begin position="203"/>
        <end position="656"/>
    </location>
</feature>
<dbReference type="Proteomes" id="UP000243723">
    <property type="component" value="Unassembled WGS sequence"/>
</dbReference>
<feature type="compositionally biased region" description="Low complexity" evidence="1">
    <location>
        <begin position="317"/>
        <end position="329"/>
    </location>
</feature>
<feature type="compositionally biased region" description="Polar residues" evidence="1">
    <location>
        <begin position="389"/>
        <end position="398"/>
    </location>
</feature>
<protein>
    <submittedName>
        <fullName evidence="2">Uncharacterized protein</fullName>
    </submittedName>
</protein>
<feature type="region of interest" description="Disordered" evidence="1">
    <location>
        <begin position="1001"/>
        <end position="1091"/>
    </location>
</feature>
<name>A0A2P8A4E3_9PEZI</name>
<dbReference type="EMBL" id="NHZQ01000067">
    <property type="protein sequence ID" value="PSK55346.1"/>
    <property type="molecule type" value="Genomic_DNA"/>
</dbReference>
<feature type="compositionally biased region" description="Polar residues" evidence="1">
    <location>
        <begin position="280"/>
        <end position="291"/>
    </location>
</feature>
<accession>A0A2P8A4E3</accession>
<feature type="compositionally biased region" description="Polar residues" evidence="1">
    <location>
        <begin position="597"/>
        <end position="613"/>
    </location>
</feature>
<comment type="caution">
    <text evidence="2">The sequence shown here is derived from an EMBL/GenBank/DDBJ whole genome shotgun (WGS) entry which is preliminary data.</text>
</comment>
<feature type="region of interest" description="Disordered" evidence="1">
    <location>
        <begin position="1"/>
        <end position="68"/>
    </location>
</feature>
<dbReference type="AlphaFoldDB" id="A0A2P8A4E3"/>
<dbReference type="OrthoDB" id="5396252at2759"/>
<evidence type="ECO:0000313" key="3">
    <source>
        <dbReference type="Proteomes" id="UP000243723"/>
    </source>
</evidence>
<keyword evidence="3" id="KW-1185">Reference proteome</keyword>
<evidence type="ECO:0000313" key="2">
    <source>
        <dbReference type="EMBL" id="PSK55346.1"/>
    </source>
</evidence>
<feature type="compositionally biased region" description="Polar residues" evidence="1">
    <location>
        <begin position="370"/>
        <end position="381"/>
    </location>
</feature>
<feature type="compositionally biased region" description="Polar residues" evidence="1">
    <location>
        <begin position="434"/>
        <end position="457"/>
    </location>
</feature>
<feature type="compositionally biased region" description="Basic and acidic residues" evidence="1">
    <location>
        <begin position="463"/>
        <end position="478"/>
    </location>
</feature>
<sequence length="1091" mass="116714">MSRNILKNFRRKSSGNALDLQDRQPTPPTEGGNASFKVLERPEKADSRNRASTILAGRPGAYPLQHPAVKSADNLGYNLNRGSGGTTNSASSGYYDTSGSSARHSSSSTLPSSLDAEQDPDNGELFPIRKNKTAPLLNGTPEPPPHSFTARAGRALSFGLKNSRNSTSSPVVAVPYTNSYAGSPPSLTRPHSDEFTRERAMTTSSYASTARPPQLDSSIGQADFGGDFENMFSSMGKREDIPPVPAIPQTVKKVKSSERSIPASPVDTVQENDEPLFPPRTSSRPIGSPSPTLLERPKTNERRFSWDSRKSNDQLISGESSELNSPSSELFPASSKPTGAAALTSFAGIRGYEPLENRYASPEPRDPRDSPTSNSGFLSAQSHRDSNRSQESLGFSKNPSRERLAWAAERRPSPAADVEPRSSSRHGLRKVVAGNNSQDHLSNVGSDTVVPSVNGSTYDEDAADRTPRARKSIIESDAAHLYGSSPVGPSSNNISPTKQRAAPSGTPKKMTRQQFEQAKKMRNNVYQDDEESKSGDSDIDDFEDEDEINKQKQMAAQRRRQEASMSVYRQQMKKTTAGGSNISDLPSQASRPPMERSSMSNLNPGMASSSGSVSPAEPVDPEEDDDVPLGILQAHGFPGKNRPPTQLAGGQPGYASSVAGDAGRGVGLPAFARKLPQDPYFGAGLVNPAQRESLAFNSGGSVYGGAASPQVPAGPPGGLVGVIAHEERAKANRRGSPNPVTGGYGPIPLPNGLQGNPQMPGYARTNSMASLATPQMGMGGFYPQNGGVPGMSPISPSEQASISAQQQMAQLMQMQTQMMQQMMAMQAGQMSGQMPPPMNFSFPMPSPSMQSLQNSNGFLQTPQINGMGGMNGMNGMMGNMNDMNGMNQQRPISTISNARPPSLANQGRSMTMMAPPSNWGGDNMQGRSNTMSGRPQGNYAGSVYGLNINGPGAGYQPSIAPSERSNIGMPSRYRPVSIMDGGNQNPNERRSKTMTATSFNPHNLPPIPRSPSPLAQTNGNAQAPKQKSTIRLIDKLKGTKTNTLRPERAEDEDDEAGWAQMAKKREAMRQKRANKQSNDKAIADLYQGLDN</sequence>